<dbReference type="GO" id="GO:0160272">
    <property type="term" value="F:RNA 2',3'-cyclic phosphatase activity"/>
    <property type="evidence" value="ECO:0007669"/>
    <property type="project" value="EnsemblMetazoa"/>
</dbReference>
<reference evidence="2 3" key="2">
    <citation type="journal article" date="2007" name="PLoS Biol.">
        <title>Principles of genome evolution in the Drosophila melanogaster species group.</title>
        <authorList>
            <person name="Ranz J.M."/>
            <person name="Maurin D."/>
            <person name="Chan Y.S."/>
            <person name="von Grotthuss M."/>
            <person name="Hillier L.W."/>
            <person name="Roote J."/>
            <person name="Ashburner M."/>
            <person name="Bergman C.M."/>
        </authorList>
    </citation>
    <scope>NUCLEOTIDE SEQUENCE [LARGE SCALE GENOMIC DNA]</scope>
    <source>
        <strain evidence="3">Tai18E2 / Tucson 14021-0261.01</strain>
    </source>
</reference>
<dbReference type="InterPro" id="IPR050410">
    <property type="entry name" value="CCR4/nocturin_mRNA_transcr"/>
</dbReference>
<evidence type="ECO:0000259" key="1">
    <source>
        <dbReference type="Pfam" id="PF03372"/>
    </source>
</evidence>
<dbReference type="PANTHER" id="PTHR12121">
    <property type="entry name" value="CARBON CATABOLITE REPRESSOR PROTEIN 4"/>
    <property type="match status" value="1"/>
</dbReference>
<dbReference type="SUPFAM" id="SSF56219">
    <property type="entry name" value="DNase I-like"/>
    <property type="match status" value="1"/>
</dbReference>
<sequence>MYKSLLHNVSLKATSRIIRRSVSSQAKGASGKRKQKAKEMETSYDRNRRWTPVGDQAVGRGPHKLSTFKVVSYNILAQDLLLEHLFLYVGIPHEFLTWQRRQQNLLRELLKLDPDILCLQEMQFDHLAVLVQRLCMGNGKKLAYVYKKKTGHRTDGCAIVYDCSKFELLDHQAVELHDQAVALLNRDNVALFARFRFRKQQEQQKEFVVATTHLLYNQKRSDVRCAQVGRILEQLHSFSTDTPIVLTGDFNSQPDSSPIELLIGKNGDAESEASPEPLHFQIIDSGEGTASTYQNDWVIVDYILRSLGSRSRHTLLPLSVYSLPSINRCMGTGLIPNHHLGSDHYALGAVFTIV</sequence>
<feature type="domain" description="Endonuclease/exonuclease/phosphatase" evidence="1">
    <location>
        <begin position="72"/>
        <end position="344"/>
    </location>
</feature>
<dbReference type="GO" id="GO:0000175">
    <property type="term" value="F:3'-5'-RNA exonuclease activity"/>
    <property type="evidence" value="ECO:0007669"/>
    <property type="project" value="TreeGrafter"/>
</dbReference>
<protein>
    <recommendedName>
        <fullName evidence="1">Endonuclease/exonuclease/phosphatase domain-containing protein</fullName>
    </recommendedName>
</protein>
<dbReference type="Pfam" id="PF03372">
    <property type="entry name" value="Exo_endo_phos"/>
    <property type="match status" value="1"/>
</dbReference>
<accession>A0A0R1DYU2</accession>
<evidence type="ECO:0000313" key="2">
    <source>
        <dbReference type="EMBL" id="KRK00481.1"/>
    </source>
</evidence>
<dbReference type="GO" id="GO:0005759">
    <property type="term" value="C:mitochondrial matrix"/>
    <property type="evidence" value="ECO:0007669"/>
    <property type="project" value="EnsemblMetazoa"/>
</dbReference>
<proteinExistence type="predicted"/>
<evidence type="ECO:0000313" key="3">
    <source>
        <dbReference type="Proteomes" id="UP000002282"/>
    </source>
</evidence>
<dbReference type="Proteomes" id="UP000002282">
    <property type="component" value="Chromosome 2R"/>
</dbReference>
<name>A0A0R1DYU2_DROYA</name>
<dbReference type="Gene3D" id="3.60.10.10">
    <property type="entry name" value="Endonuclease/exonuclease/phosphatase"/>
    <property type="match status" value="1"/>
</dbReference>
<reference evidence="2 3" key="1">
    <citation type="journal article" date="2007" name="Nature">
        <title>Evolution of genes and genomes on the Drosophila phylogeny.</title>
        <authorList>
            <consortium name="Drosophila 12 Genomes Consortium"/>
            <person name="Clark A.G."/>
            <person name="Eisen M.B."/>
            <person name="Smith D.R."/>
            <person name="Bergman C.M."/>
            <person name="Oliver B."/>
            <person name="Markow T.A."/>
            <person name="Kaufman T.C."/>
            <person name="Kellis M."/>
            <person name="Gelbart W."/>
            <person name="Iyer V.N."/>
            <person name="Pollard D.A."/>
            <person name="Sackton T.B."/>
            <person name="Larracuente A.M."/>
            <person name="Singh N.D."/>
            <person name="Abad J.P."/>
            <person name="Abt D.N."/>
            <person name="Adryan B."/>
            <person name="Aguade M."/>
            <person name="Akashi H."/>
            <person name="Anderson W.W."/>
            <person name="Aquadro C.F."/>
            <person name="Ardell D.H."/>
            <person name="Arguello R."/>
            <person name="Artieri C.G."/>
            <person name="Barbash D.A."/>
            <person name="Barker D."/>
            <person name="Barsanti P."/>
            <person name="Batterham P."/>
            <person name="Batzoglou S."/>
            <person name="Begun D."/>
            <person name="Bhutkar A."/>
            <person name="Blanco E."/>
            <person name="Bosak S.A."/>
            <person name="Bradley R.K."/>
            <person name="Brand A.D."/>
            <person name="Brent M.R."/>
            <person name="Brooks A.N."/>
            <person name="Brown R.H."/>
            <person name="Butlin R.K."/>
            <person name="Caggese C."/>
            <person name="Calvi B.R."/>
            <person name="Bernardo de Carvalho A."/>
            <person name="Caspi A."/>
            <person name="Castrezana S."/>
            <person name="Celniker S.E."/>
            <person name="Chang J.L."/>
            <person name="Chapple C."/>
            <person name="Chatterji S."/>
            <person name="Chinwalla A."/>
            <person name="Civetta A."/>
            <person name="Clifton S.W."/>
            <person name="Comeron J.M."/>
            <person name="Costello J.C."/>
            <person name="Coyne J.A."/>
            <person name="Daub J."/>
            <person name="David R.G."/>
            <person name="Delcher A.L."/>
            <person name="Delehaunty K."/>
            <person name="Do C.B."/>
            <person name="Ebling H."/>
            <person name="Edwards K."/>
            <person name="Eickbush T."/>
            <person name="Evans J.D."/>
            <person name="Filipski A."/>
            <person name="Findeiss S."/>
            <person name="Freyhult E."/>
            <person name="Fulton L."/>
            <person name="Fulton R."/>
            <person name="Garcia A.C."/>
            <person name="Gardiner A."/>
            <person name="Garfield D.A."/>
            <person name="Garvin B.E."/>
            <person name="Gibson G."/>
            <person name="Gilbert D."/>
            <person name="Gnerre S."/>
            <person name="Godfrey J."/>
            <person name="Good R."/>
            <person name="Gotea V."/>
            <person name="Gravely B."/>
            <person name="Greenberg A.J."/>
            <person name="Griffiths-Jones S."/>
            <person name="Gross S."/>
            <person name="Guigo R."/>
            <person name="Gustafson E.A."/>
            <person name="Haerty W."/>
            <person name="Hahn M.W."/>
            <person name="Halligan D.L."/>
            <person name="Halpern A.L."/>
            <person name="Halter G.M."/>
            <person name="Han M.V."/>
            <person name="Heger A."/>
            <person name="Hillier L."/>
            <person name="Hinrichs A.S."/>
            <person name="Holmes I."/>
            <person name="Hoskins R.A."/>
            <person name="Hubisz M.J."/>
            <person name="Hultmark D."/>
            <person name="Huntley M.A."/>
            <person name="Jaffe D.B."/>
            <person name="Jagadeeshan S."/>
            <person name="Jeck W.R."/>
            <person name="Johnson J."/>
            <person name="Jones C.D."/>
            <person name="Jordan W.C."/>
            <person name="Karpen G.H."/>
            <person name="Kataoka E."/>
            <person name="Keightley P.D."/>
            <person name="Kheradpour P."/>
            <person name="Kirkness E.F."/>
            <person name="Koerich L.B."/>
            <person name="Kristiansen K."/>
            <person name="Kudrna D."/>
            <person name="Kulathinal R.J."/>
            <person name="Kumar S."/>
            <person name="Kwok R."/>
            <person name="Lander E."/>
            <person name="Langley C.H."/>
            <person name="Lapoint R."/>
            <person name="Lazzaro B.P."/>
            <person name="Lee S.J."/>
            <person name="Levesque L."/>
            <person name="Li R."/>
            <person name="Lin C.F."/>
            <person name="Lin M.F."/>
            <person name="Lindblad-Toh K."/>
            <person name="Llopart A."/>
            <person name="Long M."/>
            <person name="Low L."/>
            <person name="Lozovsky E."/>
            <person name="Lu J."/>
            <person name="Luo M."/>
            <person name="Machado C.A."/>
            <person name="Makalowski W."/>
            <person name="Marzo M."/>
            <person name="Matsuda M."/>
            <person name="Matzkin L."/>
            <person name="McAllister B."/>
            <person name="McBride C.S."/>
            <person name="McKernan B."/>
            <person name="McKernan K."/>
            <person name="Mendez-Lago M."/>
            <person name="Minx P."/>
            <person name="Mollenhauer M.U."/>
            <person name="Montooth K."/>
            <person name="Mount S.M."/>
            <person name="Mu X."/>
            <person name="Myers E."/>
            <person name="Negre B."/>
            <person name="Newfeld S."/>
            <person name="Nielsen R."/>
            <person name="Noor M.A."/>
            <person name="O'Grady P."/>
            <person name="Pachter L."/>
            <person name="Papaceit M."/>
            <person name="Parisi M.J."/>
            <person name="Parisi M."/>
            <person name="Parts L."/>
            <person name="Pedersen J.S."/>
            <person name="Pesole G."/>
            <person name="Phillippy A.M."/>
            <person name="Ponting C.P."/>
            <person name="Pop M."/>
            <person name="Porcelli D."/>
            <person name="Powell J.R."/>
            <person name="Prohaska S."/>
            <person name="Pruitt K."/>
            <person name="Puig M."/>
            <person name="Quesneville H."/>
            <person name="Ram K.R."/>
            <person name="Rand D."/>
            <person name="Rasmussen M.D."/>
            <person name="Reed L.K."/>
            <person name="Reenan R."/>
            <person name="Reily A."/>
            <person name="Remington K.A."/>
            <person name="Rieger T.T."/>
            <person name="Ritchie M.G."/>
            <person name="Robin C."/>
            <person name="Rogers Y.H."/>
            <person name="Rohde C."/>
            <person name="Rozas J."/>
            <person name="Rubenfield M.J."/>
            <person name="Ruiz A."/>
            <person name="Russo S."/>
            <person name="Salzberg S.L."/>
            <person name="Sanchez-Gracia A."/>
            <person name="Saranga D.J."/>
            <person name="Sato H."/>
            <person name="Schaeffer S.W."/>
            <person name="Schatz M.C."/>
            <person name="Schlenke T."/>
            <person name="Schwartz R."/>
            <person name="Segarra C."/>
            <person name="Singh R.S."/>
            <person name="Sirot L."/>
            <person name="Sirota M."/>
            <person name="Sisneros N.B."/>
            <person name="Smith C.D."/>
            <person name="Smith T.F."/>
            <person name="Spieth J."/>
            <person name="Stage D.E."/>
            <person name="Stark A."/>
            <person name="Stephan W."/>
            <person name="Strausberg R.L."/>
            <person name="Strempel S."/>
            <person name="Sturgill D."/>
            <person name="Sutton G."/>
            <person name="Sutton G.G."/>
            <person name="Tao W."/>
            <person name="Teichmann S."/>
            <person name="Tobari Y.N."/>
            <person name="Tomimura Y."/>
            <person name="Tsolas J.M."/>
            <person name="Valente V.L."/>
            <person name="Venter E."/>
            <person name="Venter J.C."/>
            <person name="Vicario S."/>
            <person name="Vieira F.G."/>
            <person name="Vilella A.J."/>
            <person name="Villasante A."/>
            <person name="Walenz B."/>
            <person name="Wang J."/>
            <person name="Wasserman M."/>
            <person name="Watts T."/>
            <person name="Wilson D."/>
            <person name="Wilson R.K."/>
            <person name="Wing R.A."/>
            <person name="Wolfner M.F."/>
            <person name="Wong A."/>
            <person name="Wong G.K."/>
            <person name="Wu C.I."/>
            <person name="Wu G."/>
            <person name="Yamamoto D."/>
            <person name="Yang H.P."/>
            <person name="Yang S.P."/>
            <person name="Yorke J.A."/>
            <person name="Yoshida K."/>
            <person name="Zdobnov E."/>
            <person name="Zhang P."/>
            <person name="Zhang Y."/>
            <person name="Zimin A.V."/>
            <person name="Baldwin J."/>
            <person name="Abdouelleil A."/>
            <person name="Abdulkadir J."/>
            <person name="Abebe A."/>
            <person name="Abera B."/>
            <person name="Abreu J."/>
            <person name="Acer S.C."/>
            <person name="Aftuck L."/>
            <person name="Alexander A."/>
            <person name="An P."/>
            <person name="Anderson E."/>
            <person name="Anderson S."/>
            <person name="Arachi H."/>
            <person name="Azer M."/>
            <person name="Bachantsang P."/>
            <person name="Barry A."/>
            <person name="Bayul T."/>
            <person name="Berlin A."/>
            <person name="Bessette D."/>
            <person name="Bloom T."/>
            <person name="Blye J."/>
            <person name="Boguslavskiy L."/>
            <person name="Bonnet C."/>
            <person name="Boukhgalter B."/>
            <person name="Bourzgui I."/>
            <person name="Brown A."/>
            <person name="Cahill P."/>
            <person name="Channer S."/>
            <person name="Cheshatsang Y."/>
            <person name="Chuda L."/>
            <person name="Citroen M."/>
            <person name="Collymore A."/>
            <person name="Cooke P."/>
            <person name="Costello M."/>
            <person name="D'Aco K."/>
            <person name="Daza R."/>
            <person name="De Haan G."/>
            <person name="DeGray S."/>
            <person name="DeMaso C."/>
            <person name="Dhargay N."/>
            <person name="Dooley K."/>
            <person name="Dooley E."/>
            <person name="Doricent M."/>
            <person name="Dorje P."/>
            <person name="Dorjee K."/>
            <person name="Dupes A."/>
            <person name="Elong R."/>
            <person name="Falk J."/>
            <person name="Farina A."/>
            <person name="Faro S."/>
            <person name="Ferguson D."/>
            <person name="Fisher S."/>
            <person name="Foley C.D."/>
            <person name="Franke A."/>
            <person name="Friedrich D."/>
            <person name="Gadbois L."/>
            <person name="Gearin G."/>
            <person name="Gearin C.R."/>
            <person name="Giannoukos G."/>
            <person name="Goode T."/>
            <person name="Graham J."/>
            <person name="Grandbois E."/>
            <person name="Grewal S."/>
            <person name="Gyaltsen K."/>
            <person name="Hafez N."/>
            <person name="Hagos B."/>
            <person name="Hall J."/>
            <person name="Henson C."/>
            <person name="Hollinger A."/>
            <person name="Honan T."/>
            <person name="Huard M.D."/>
            <person name="Hughes L."/>
            <person name="Hurhula B."/>
            <person name="Husby M.E."/>
            <person name="Kamat A."/>
            <person name="Kanga B."/>
            <person name="Kashin S."/>
            <person name="Khazanovich D."/>
            <person name="Kisner P."/>
            <person name="Lance K."/>
            <person name="Lara M."/>
            <person name="Lee W."/>
            <person name="Lennon N."/>
            <person name="Letendre F."/>
            <person name="LeVine R."/>
            <person name="Lipovsky A."/>
            <person name="Liu X."/>
            <person name="Liu J."/>
            <person name="Liu S."/>
            <person name="Lokyitsang T."/>
            <person name="Lokyitsang Y."/>
            <person name="Lubonja R."/>
            <person name="Lui A."/>
            <person name="MacDonald P."/>
            <person name="Magnisalis V."/>
            <person name="Maru K."/>
            <person name="Matthews C."/>
            <person name="McCusker W."/>
            <person name="McDonough S."/>
            <person name="Mehta T."/>
            <person name="Meldrim J."/>
            <person name="Meneus L."/>
            <person name="Mihai O."/>
            <person name="Mihalev A."/>
            <person name="Mihova T."/>
            <person name="Mittelman R."/>
            <person name="Mlenga V."/>
            <person name="Montmayeur A."/>
            <person name="Mulrain L."/>
            <person name="Navidi A."/>
            <person name="Naylor J."/>
            <person name="Negash T."/>
            <person name="Nguyen T."/>
            <person name="Nguyen N."/>
            <person name="Nicol R."/>
            <person name="Norbu C."/>
            <person name="Norbu N."/>
            <person name="Novod N."/>
            <person name="O'Neill B."/>
            <person name="Osman S."/>
            <person name="Markiewicz E."/>
            <person name="Oyono O.L."/>
            <person name="Patti C."/>
            <person name="Phunkhang P."/>
            <person name="Pierre F."/>
            <person name="Priest M."/>
            <person name="Raghuraman S."/>
            <person name="Rege F."/>
            <person name="Reyes R."/>
            <person name="Rise C."/>
            <person name="Rogov P."/>
            <person name="Ross K."/>
            <person name="Ryan E."/>
            <person name="Settipalli S."/>
            <person name="Shea T."/>
            <person name="Sherpa N."/>
            <person name="Shi L."/>
            <person name="Shih D."/>
            <person name="Sparrow T."/>
            <person name="Spaulding J."/>
            <person name="Stalker J."/>
            <person name="Stange-Thomann N."/>
            <person name="Stavropoulos S."/>
            <person name="Stone C."/>
            <person name="Strader C."/>
            <person name="Tesfaye S."/>
            <person name="Thomson T."/>
            <person name="Thoulutsang Y."/>
            <person name="Thoulutsang D."/>
            <person name="Topham K."/>
            <person name="Topping I."/>
            <person name="Tsamla T."/>
            <person name="Vassiliev H."/>
            <person name="Vo A."/>
            <person name="Wangchuk T."/>
            <person name="Wangdi T."/>
            <person name="Weiand M."/>
            <person name="Wilkinson J."/>
            <person name="Wilson A."/>
            <person name="Yadav S."/>
            <person name="Young G."/>
            <person name="Yu Q."/>
            <person name="Zembek L."/>
            <person name="Zhong D."/>
            <person name="Zimmer A."/>
            <person name="Zwirko Z."/>
            <person name="Jaffe D.B."/>
            <person name="Alvarez P."/>
            <person name="Brockman W."/>
            <person name="Butler J."/>
            <person name="Chin C."/>
            <person name="Gnerre S."/>
            <person name="Grabherr M."/>
            <person name="Kleber M."/>
            <person name="Mauceli E."/>
            <person name="MacCallum I."/>
        </authorList>
    </citation>
    <scope>NUCLEOTIDE SEQUENCE [LARGE SCALE GENOMIC DNA]</scope>
    <source>
        <strain evidence="3">Tai18E2 / Tucson 14021-0261.01</strain>
    </source>
</reference>
<dbReference type="InterPro" id="IPR036691">
    <property type="entry name" value="Endo/exonu/phosph_ase_sf"/>
</dbReference>
<dbReference type="OrthoDB" id="10253982at2759"/>
<dbReference type="EMBL" id="CM000158">
    <property type="protein sequence ID" value="KRK00481.1"/>
    <property type="molecule type" value="Genomic_DNA"/>
</dbReference>
<dbReference type="GO" id="GO:0090616">
    <property type="term" value="P:mitochondrial mRNA 3'-end processing"/>
    <property type="evidence" value="ECO:0007669"/>
    <property type="project" value="EnsemblMetazoa"/>
</dbReference>
<organism evidence="2 3">
    <name type="scientific">Drosophila yakuba</name>
    <name type="common">Fruit fly</name>
    <dbReference type="NCBI Taxonomy" id="7245"/>
    <lineage>
        <taxon>Eukaryota</taxon>
        <taxon>Metazoa</taxon>
        <taxon>Ecdysozoa</taxon>
        <taxon>Arthropoda</taxon>
        <taxon>Hexapoda</taxon>
        <taxon>Insecta</taxon>
        <taxon>Pterygota</taxon>
        <taxon>Neoptera</taxon>
        <taxon>Endopterygota</taxon>
        <taxon>Diptera</taxon>
        <taxon>Brachycera</taxon>
        <taxon>Muscomorpha</taxon>
        <taxon>Ephydroidea</taxon>
        <taxon>Drosophilidae</taxon>
        <taxon>Drosophila</taxon>
        <taxon>Sophophora</taxon>
    </lineage>
</organism>
<dbReference type="PANTHER" id="PTHR12121:SF34">
    <property type="entry name" value="PROTEIN ANGEL"/>
    <property type="match status" value="1"/>
</dbReference>
<gene>
    <name evidence="2" type="primary">Dyak\GE28648</name>
    <name evidence="2" type="synonym">GE28648</name>
    <name evidence="2" type="ORF">Dyak_GE28648</name>
</gene>
<dbReference type="AlphaFoldDB" id="A0A0R1DYU2"/>
<dbReference type="GO" id="GO:0160273">
    <property type="term" value="F:RNA 2'-phosphatase activity"/>
    <property type="evidence" value="ECO:0007669"/>
    <property type="project" value="EnsemblMetazoa"/>
</dbReference>
<dbReference type="InterPro" id="IPR005135">
    <property type="entry name" value="Endo/exonuclease/phosphatase"/>
</dbReference>
<dbReference type="KEGG" id="dya:Dyak_GE28648"/>
<keyword evidence="3" id="KW-1185">Reference proteome</keyword>